<comment type="caution">
    <text evidence="2">The sequence shown here is derived from an EMBL/GenBank/DDBJ whole genome shotgun (WGS) entry which is preliminary data.</text>
</comment>
<feature type="transmembrane region" description="Helical" evidence="1">
    <location>
        <begin position="47"/>
        <end position="65"/>
    </location>
</feature>
<name>A0A8T0H4L7_CERPU</name>
<gene>
    <name evidence="2" type="ORF">KC19_7G045600</name>
</gene>
<reference evidence="2" key="1">
    <citation type="submission" date="2020-06" db="EMBL/GenBank/DDBJ databases">
        <title>WGS assembly of Ceratodon purpureus strain R40.</title>
        <authorList>
            <person name="Carey S.B."/>
            <person name="Jenkins J."/>
            <person name="Shu S."/>
            <person name="Lovell J.T."/>
            <person name="Sreedasyam A."/>
            <person name="Maumus F."/>
            <person name="Tiley G.P."/>
            <person name="Fernandez-Pozo N."/>
            <person name="Barry K."/>
            <person name="Chen C."/>
            <person name="Wang M."/>
            <person name="Lipzen A."/>
            <person name="Daum C."/>
            <person name="Saski C.A."/>
            <person name="Payton A.C."/>
            <person name="Mcbreen J.C."/>
            <person name="Conrad R.E."/>
            <person name="Kollar L.M."/>
            <person name="Olsson S."/>
            <person name="Huttunen S."/>
            <person name="Landis J.B."/>
            <person name="Wickett N.J."/>
            <person name="Johnson M.G."/>
            <person name="Rensing S.A."/>
            <person name="Grimwood J."/>
            <person name="Schmutz J."/>
            <person name="Mcdaniel S.F."/>
        </authorList>
    </citation>
    <scope>NUCLEOTIDE SEQUENCE</scope>
    <source>
        <strain evidence="2">R40</strain>
    </source>
</reference>
<keyword evidence="1" id="KW-0812">Transmembrane</keyword>
<sequence>MVFIHEGQQRRQFSQRFANAVFRLRPGSPCSGTRSLGDSIRDERCCVIIRYCSPCFPLSCAFYFTVFSSDLSKFWLLFGRPALRTWDWCLCGLCALHFGLLVWF</sequence>
<evidence type="ECO:0008006" key="4">
    <source>
        <dbReference type="Google" id="ProtNLM"/>
    </source>
</evidence>
<organism evidence="2 3">
    <name type="scientific">Ceratodon purpureus</name>
    <name type="common">Fire moss</name>
    <name type="synonym">Dicranum purpureum</name>
    <dbReference type="NCBI Taxonomy" id="3225"/>
    <lineage>
        <taxon>Eukaryota</taxon>
        <taxon>Viridiplantae</taxon>
        <taxon>Streptophyta</taxon>
        <taxon>Embryophyta</taxon>
        <taxon>Bryophyta</taxon>
        <taxon>Bryophytina</taxon>
        <taxon>Bryopsida</taxon>
        <taxon>Dicranidae</taxon>
        <taxon>Pseudoditrichales</taxon>
        <taxon>Ditrichaceae</taxon>
        <taxon>Ceratodon</taxon>
    </lineage>
</organism>
<keyword evidence="3" id="KW-1185">Reference proteome</keyword>
<keyword evidence="1" id="KW-1133">Transmembrane helix</keyword>
<evidence type="ECO:0000313" key="2">
    <source>
        <dbReference type="EMBL" id="KAG0566203.1"/>
    </source>
</evidence>
<dbReference type="Proteomes" id="UP000822688">
    <property type="component" value="Chromosome 7"/>
</dbReference>
<protein>
    <recommendedName>
        <fullName evidence="4">Transmembrane protein</fullName>
    </recommendedName>
</protein>
<accession>A0A8T0H4L7</accession>
<evidence type="ECO:0000313" key="3">
    <source>
        <dbReference type="Proteomes" id="UP000822688"/>
    </source>
</evidence>
<proteinExistence type="predicted"/>
<dbReference type="EMBL" id="CM026428">
    <property type="protein sequence ID" value="KAG0566203.1"/>
    <property type="molecule type" value="Genomic_DNA"/>
</dbReference>
<feature type="transmembrane region" description="Helical" evidence="1">
    <location>
        <begin position="85"/>
        <end position="103"/>
    </location>
</feature>
<dbReference type="AlphaFoldDB" id="A0A8T0H4L7"/>
<keyword evidence="1" id="KW-0472">Membrane</keyword>
<evidence type="ECO:0000256" key="1">
    <source>
        <dbReference type="SAM" id="Phobius"/>
    </source>
</evidence>